<gene>
    <name evidence="2" type="ORF">CLOTH_02230</name>
</gene>
<feature type="transmembrane region" description="Helical" evidence="1">
    <location>
        <begin position="32"/>
        <end position="54"/>
    </location>
</feature>
<keyword evidence="3" id="KW-1185">Reference proteome</keyword>
<name>A0A1V4IAC5_9FIRM</name>
<keyword evidence="1" id="KW-0472">Membrane</keyword>
<organism evidence="2 3">
    <name type="scientific">Alkalithermobacter paradoxus</name>
    <dbReference type="NCBI Taxonomy" id="29349"/>
    <lineage>
        <taxon>Bacteria</taxon>
        <taxon>Bacillati</taxon>
        <taxon>Bacillota</taxon>
        <taxon>Clostridia</taxon>
        <taxon>Peptostreptococcales</taxon>
        <taxon>Tepidibacteraceae</taxon>
        <taxon>Alkalithermobacter</taxon>
    </lineage>
</organism>
<sequence>MDIIKVWISTILIGAFIVNVIELILPSGNLKPYVNLVLSFMFIFIIITPISNFFSKDIPLEDKILQKYSDFQYKYHQSAATLNNVNLKEIETNYFNYLKETLNIKLKDHGYEVDNIEIKDNEVKNLTIREIKFKENSNNESNEEIKLKENESYKEAFKSKESPNEDNLKNELNQIFKISVEKIKIN</sequence>
<dbReference type="OrthoDB" id="1738919at2"/>
<evidence type="ECO:0000313" key="2">
    <source>
        <dbReference type="EMBL" id="OPJ56941.1"/>
    </source>
</evidence>
<dbReference type="RefSeq" id="WP_079410359.1">
    <property type="nucleotide sequence ID" value="NZ_MZGW01000001.1"/>
</dbReference>
<comment type="caution">
    <text evidence="2">The sequence shown here is derived from an EMBL/GenBank/DDBJ whole genome shotgun (WGS) entry which is preliminary data.</text>
</comment>
<evidence type="ECO:0000256" key="1">
    <source>
        <dbReference type="SAM" id="Phobius"/>
    </source>
</evidence>
<dbReference type="STRING" id="29349.CLOTH_02230"/>
<accession>A0A1V4IAC5</accession>
<keyword evidence="1" id="KW-1133">Transmembrane helix</keyword>
<dbReference type="Proteomes" id="UP000190140">
    <property type="component" value="Unassembled WGS sequence"/>
</dbReference>
<protein>
    <submittedName>
        <fullName evidence="2">Stage III sporulation protein SpoIIIAF</fullName>
    </submittedName>
</protein>
<keyword evidence="1" id="KW-0812">Transmembrane</keyword>
<reference evidence="2 3" key="1">
    <citation type="submission" date="2017-03" db="EMBL/GenBank/DDBJ databases">
        <title>Genome sequence of Clostridium thermoalcaliphilum DSM 7309.</title>
        <authorList>
            <person name="Poehlein A."/>
            <person name="Daniel R."/>
        </authorList>
    </citation>
    <scope>NUCLEOTIDE SEQUENCE [LARGE SCALE GENOMIC DNA]</scope>
    <source>
        <strain evidence="2 3">DSM 7309</strain>
    </source>
</reference>
<dbReference type="Pfam" id="PF09581">
    <property type="entry name" value="Spore_III_AF"/>
    <property type="match status" value="1"/>
</dbReference>
<dbReference type="EMBL" id="MZGW01000001">
    <property type="protein sequence ID" value="OPJ56941.1"/>
    <property type="molecule type" value="Genomic_DNA"/>
</dbReference>
<proteinExistence type="predicted"/>
<evidence type="ECO:0000313" key="3">
    <source>
        <dbReference type="Proteomes" id="UP000190140"/>
    </source>
</evidence>
<feature type="transmembrane region" description="Helical" evidence="1">
    <location>
        <begin position="6"/>
        <end position="25"/>
    </location>
</feature>
<dbReference type="AlphaFoldDB" id="A0A1V4IAC5"/>
<dbReference type="InterPro" id="IPR014245">
    <property type="entry name" value="Spore_III_AF"/>
</dbReference>